<dbReference type="STRING" id="338969.Rfer_3766"/>
<dbReference type="AlphaFoldDB" id="Q21RY7"/>
<dbReference type="HOGENOM" id="CLU_272230_0_0_4"/>
<dbReference type="OrthoDB" id="8914045at2"/>
<dbReference type="EMBL" id="CP000267">
    <property type="protein sequence ID" value="ABD71466.1"/>
    <property type="molecule type" value="Genomic_DNA"/>
</dbReference>
<dbReference type="Gene3D" id="2.150.10.10">
    <property type="entry name" value="Serralysin-like metalloprotease, C-terminal"/>
    <property type="match status" value="1"/>
</dbReference>
<dbReference type="Pfam" id="PF17803">
    <property type="entry name" value="Cadherin_4"/>
    <property type="match status" value="2"/>
</dbReference>
<dbReference type="InterPro" id="IPR001343">
    <property type="entry name" value="Hemolysn_Ca-bd"/>
</dbReference>
<feature type="compositionally biased region" description="Polar residues" evidence="3">
    <location>
        <begin position="966"/>
        <end position="991"/>
    </location>
</feature>
<dbReference type="PANTHER" id="PTHR38340:SF1">
    <property type="entry name" value="S-LAYER PROTEIN"/>
    <property type="match status" value="1"/>
</dbReference>
<dbReference type="RefSeq" id="WP_011466029.1">
    <property type="nucleotide sequence ID" value="NC_007908.1"/>
</dbReference>
<proteinExistence type="predicted"/>
<feature type="region of interest" description="Disordered" evidence="3">
    <location>
        <begin position="963"/>
        <end position="1004"/>
    </location>
</feature>
<dbReference type="InterPro" id="IPR047777">
    <property type="entry name" value="LapA-like_RM"/>
</dbReference>
<keyword evidence="6" id="KW-1185">Reference proteome</keyword>
<dbReference type="NCBIfam" id="TIGR03661">
    <property type="entry name" value="T1SS_VCA0849"/>
    <property type="match status" value="1"/>
</dbReference>
<dbReference type="InterPro" id="IPR040853">
    <property type="entry name" value="RapA2_cadherin-like"/>
</dbReference>
<sequence length="1166" mass="116449">MAQFATVAAITGNGTVYAVNAQGISRTLKAGDNLENGETVRTIGDARVEFVMEDGRLLAVAPEQTVRLDENVIESDQRPTAQDSAIVTLGATADTVIQALERGTDLSTELEATAAGLGVGGGADGGSTFVQLLRVTEGVDSQSYDFSFTASDVPSNLPVQADIAPATLSAVNDAPSITVVAQDFTENAAKTGAVAATYATADEEGDTLKVDFSAGSNAAGYYALAGGQVVLTAAGAAQVNAGGALPAIELTVSDATLSGTGSDTPVVTLVNDAPSITVVAQDFTENAAKTGAVAATYATADEEGDTLKVDFSAGSNAAGYYALAGGQVVLTAAGAAQVNAGGALPAIELTVSDATLSGTGSDTPVVTLVNDAPSITVVAQDFTENAAKTGAVAATYATADEEGDTLKVDFSAGSNAAGYYALAGGQVVLTAAGAAQVNAGGALPAIELTVSDATLSGTGSDTPVVTLVNDAPSITVVAQDFTENAAKTGAVAATYATADEEGDTLKVDFSAGSNAAGYYALAGGQVVLTAAGAAQVNAGGALPAIELTVSDATLSGTGSDTPVVTLVNDAPIGNADAYSTIEGSISTTLGNVLANDQDIDSPSITVAQFASSASASNTVVSANGSNMITTALGGIVVMNSDGAFRYIAPVVQHDSENTPVSDSFVYRSTDGSAVSDWTTVTVSLGDTSPIASADNATVVFNGLLTGNLLVNDSGVDGPLSVTSVTYNGTTNTIAAGGHTSFVTPDGRLMVNSDGAYIFYSSIPQTKVITGSSLATWEDSTDLYGFNQSSTAWRQNVSGSTTTLNIGALTTTQQDLAAYVNSGAKPGIGVQGQGSTLGSGEQLIVKLLETTTSATVGIAQLNAGQSPSLAKWEAYDASGNHLAGGTFDGATATSSGSEYALQIDSETPFTYLRIEWTGNSQGIVLSSLDTLRTTDNHTQTFSYTMSDADGDFSSSTLAVASAASGSTPNASFDGTSGNDSHSGTTGNDTMQGNAGDDVLYGHAGDDKLNGGDGNDMLSGGDGNDLLIGGAGHDVLIGGLGSDTFKWSFGDQGTAASPAADHIMDFTPGVGGDVLDLKDLLVGEHDGSGVSGNLAQFLHFANDASGKAVLSIDHNGTSDGAAFAADQTIKFDNMSMSELATGLGLTGGATSDDIVAKMLVNGQLKTDV</sequence>
<comment type="subcellular location">
    <subcellularLocation>
        <location evidence="1">Secreted</location>
    </subcellularLocation>
</comment>
<protein>
    <submittedName>
        <fullName evidence="5">Hemolysin-type calcium-binding protein</fullName>
    </submittedName>
</protein>
<reference evidence="6" key="1">
    <citation type="submission" date="2006-02" db="EMBL/GenBank/DDBJ databases">
        <title>Complete sequence of chromosome of Rhodoferax ferrireducens DSM 15236.</title>
        <authorList>
            <person name="Copeland A."/>
            <person name="Lucas S."/>
            <person name="Lapidus A."/>
            <person name="Barry K."/>
            <person name="Detter J.C."/>
            <person name="Glavina del Rio T."/>
            <person name="Hammon N."/>
            <person name="Israni S."/>
            <person name="Pitluck S."/>
            <person name="Brettin T."/>
            <person name="Bruce D."/>
            <person name="Han C."/>
            <person name="Tapia R."/>
            <person name="Gilna P."/>
            <person name="Kiss H."/>
            <person name="Schmutz J."/>
            <person name="Larimer F."/>
            <person name="Land M."/>
            <person name="Kyrpides N."/>
            <person name="Ivanova N."/>
            <person name="Richardson P."/>
        </authorList>
    </citation>
    <scope>NUCLEOTIDE SEQUENCE [LARGE SCALE GENOMIC DNA]</scope>
    <source>
        <strain evidence="6">ATCC BAA-621 / DSM 15236 / T118</strain>
    </source>
</reference>
<evidence type="ECO:0000256" key="1">
    <source>
        <dbReference type="ARBA" id="ARBA00004613"/>
    </source>
</evidence>
<dbReference type="InterPro" id="IPR019960">
    <property type="entry name" value="T1SS_VCA0849"/>
</dbReference>
<dbReference type="Proteomes" id="UP000008332">
    <property type="component" value="Chromosome"/>
</dbReference>
<dbReference type="NCBIfam" id="NF033682">
    <property type="entry name" value="retention_LapA"/>
    <property type="match status" value="1"/>
</dbReference>
<accession>Q21RY7</accession>
<evidence type="ECO:0000259" key="4">
    <source>
        <dbReference type="Pfam" id="PF17803"/>
    </source>
</evidence>
<dbReference type="KEGG" id="rfr:Rfer_3766"/>
<dbReference type="GO" id="GO:0005576">
    <property type="term" value="C:extracellular region"/>
    <property type="evidence" value="ECO:0007669"/>
    <property type="project" value="UniProtKB-SubCell"/>
</dbReference>
<feature type="domain" description="RapA2 cadherin-like" evidence="4">
    <location>
        <begin position="564"/>
        <end position="646"/>
    </location>
</feature>
<dbReference type="PANTHER" id="PTHR38340">
    <property type="entry name" value="S-LAYER PROTEIN"/>
    <property type="match status" value="1"/>
</dbReference>
<dbReference type="Gene3D" id="2.60.120.1010">
    <property type="match status" value="4"/>
</dbReference>
<dbReference type="SUPFAM" id="SSF51120">
    <property type="entry name" value="beta-Roll"/>
    <property type="match status" value="1"/>
</dbReference>
<evidence type="ECO:0000256" key="3">
    <source>
        <dbReference type="SAM" id="MobiDB-lite"/>
    </source>
</evidence>
<dbReference type="InterPro" id="IPR050557">
    <property type="entry name" value="RTX_toxin/Mannuronan_C5-epim"/>
</dbReference>
<name>Q21RY7_ALBFT</name>
<dbReference type="PRINTS" id="PR00313">
    <property type="entry name" value="CABNDNGRPT"/>
</dbReference>
<keyword evidence="2" id="KW-0964">Secreted</keyword>
<dbReference type="InterPro" id="IPR018511">
    <property type="entry name" value="Hemolysin-typ_Ca-bd_CS"/>
</dbReference>
<dbReference type="PROSITE" id="PS00330">
    <property type="entry name" value="HEMOLYSIN_CALCIUM"/>
    <property type="match status" value="3"/>
</dbReference>
<dbReference type="GO" id="GO:0005509">
    <property type="term" value="F:calcium ion binding"/>
    <property type="evidence" value="ECO:0007669"/>
    <property type="project" value="InterPro"/>
</dbReference>
<dbReference type="eggNOG" id="COG2931">
    <property type="taxonomic scope" value="Bacteria"/>
</dbReference>
<dbReference type="Pfam" id="PF00353">
    <property type="entry name" value="HemolysinCabind"/>
    <property type="match status" value="2"/>
</dbReference>
<evidence type="ECO:0000313" key="6">
    <source>
        <dbReference type="Proteomes" id="UP000008332"/>
    </source>
</evidence>
<evidence type="ECO:0000256" key="2">
    <source>
        <dbReference type="ARBA" id="ARBA00022525"/>
    </source>
</evidence>
<dbReference type="InterPro" id="IPR011049">
    <property type="entry name" value="Serralysin-like_metalloprot_C"/>
</dbReference>
<gene>
    <name evidence="5" type="ordered locus">Rfer_3766</name>
</gene>
<evidence type="ECO:0000313" key="5">
    <source>
        <dbReference type="EMBL" id="ABD71466.1"/>
    </source>
</evidence>
<feature type="domain" description="RapA2 cadherin-like" evidence="4">
    <location>
        <begin position="679"/>
        <end position="758"/>
    </location>
</feature>
<organism evidence="5 6">
    <name type="scientific">Albidiferax ferrireducens (strain ATCC BAA-621 / DSM 15236 / T118)</name>
    <name type="common">Rhodoferax ferrireducens</name>
    <dbReference type="NCBI Taxonomy" id="338969"/>
    <lineage>
        <taxon>Bacteria</taxon>
        <taxon>Pseudomonadati</taxon>
        <taxon>Pseudomonadota</taxon>
        <taxon>Betaproteobacteria</taxon>
        <taxon>Burkholderiales</taxon>
        <taxon>Comamonadaceae</taxon>
        <taxon>Rhodoferax</taxon>
    </lineage>
</organism>